<dbReference type="RefSeq" id="WP_169628551.1">
    <property type="nucleotide sequence ID" value="NZ_JABCMA010000006.1"/>
</dbReference>
<sequence>MAVYIPVRHLGKAFIESQAKTPTKQQRDISKAYQKLHARVQRNLIGLPPYQTEVLFHPTRKWRMDYAWPDLKIALEVHGGTHSNGRHTRGVGFANDREKMNEAQLLGWIVIEIASDNLGQLRGWLERAFGYRTKTISAER</sequence>
<dbReference type="EMBL" id="JABCMA010000006">
    <property type="protein sequence ID" value="NMR73677.1"/>
    <property type="molecule type" value="Genomic_DNA"/>
</dbReference>
<organism evidence="1 2">
    <name type="scientific">Vibrio alginolyticus</name>
    <dbReference type="NCBI Taxonomy" id="663"/>
    <lineage>
        <taxon>Bacteria</taxon>
        <taxon>Pseudomonadati</taxon>
        <taxon>Pseudomonadota</taxon>
        <taxon>Gammaproteobacteria</taxon>
        <taxon>Vibrionales</taxon>
        <taxon>Vibrionaceae</taxon>
        <taxon>Vibrio</taxon>
    </lineage>
</organism>
<accession>A0A7Y0MVI2</accession>
<evidence type="ECO:0000313" key="1">
    <source>
        <dbReference type="EMBL" id="NMR73677.1"/>
    </source>
</evidence>
<gene>
    <name evidence="1" type="ORF">HKB35_08630</name>
</gene>
<name>A0A7Y0MVI2_VIBAL</name>
<comment type="caution">
    <text evidence="1">The sequence shown here is derived from an EMBL/GenBank/DDBJ whole genome shotgun (WGS) entry which is preliminary data.</text>
</comment>
<dbReference type="Gene3D" id="3.40.960.10">
    <property type="entry name" value="VSR Endonuclease"/>
    <property type="match status" value="1"/>
</dbReference>
<dbReference type="Proteomes" id="UP000565155">
    <property type="component" value="Unassembled WGS sequence"/>
</dbReference>
<protein>
    <recommendedName>
        <fullName evidence="3">DUF559 domain-containing protein</fullName>
    </recommendedName>
</protein>
<evidence type="ECO:0000313" key="2">
    <source>
        <dbReference type="Proteomes" id="UP000565155"/>
    </source>
</evidence>
<dbReference type="AlphaFoldDB" id="A0A7Y0MVI2"/>
<proteinExistence type="predicted"/>
<evidence type="ECO:0008006" key="3">
    <source>
        <dbReference type="Google" id="ProtNLM"/>
    </source>
</evidence>
<reference evidence="1 2" key="1">
    <citation type="submission" date="2020-04" db="EMBL/GenBank/DDBJ databases">
        <title>Whole-genome sequencing of Vibrio spp. from China reveals different genetic environments of blaCTX-M-14 among diverse lineages.</title>
        <authorList>
            <person name="Zheng Z."/>
            <person name="Ye L."/>
            <person name="Chen S."/>
        </authorList>
    </citation>
    <scope>NUCLEOTIDE SEQUENCE [LARGE SCALE GENOMIC DNA]</scope>
    <source>
        <strain evidence="1 2">Vb1636</strain>
    </source>
</reference>